<accession>A0ABU6X049</accession>
<gene>
    <name evidence="2" type="ORF">PIB30_104995</name>
</gene>
<organism evidence="2 3">
    <name type="scientific">Stylosanthes scabra</name>
    <dbReference type="NCBI Taxonomy" id="79078"/>
    <lineage>
        <taxon>Eukaryota</taxon>
        <taxon>Viridiplantae</taxon>
        <taxon>Streptophyta</taxon>
        <taxon>Embryophyta</taxon>
        <taxon>Tracheophyta</taxon>
        <taxon>Spermatophyta</taxon>
        <taxon>Magnoliopsida</taxon>
        <taxon>eudicotyledons</taxon>
        <taxon>Gunneridae</taxon>
        <taxon>Pentapetalae</taxon>
        <taxon>rosids</taxon>
        <taxon>fabids</taxon>
        <taxon>Fabales</taxon>
        <taxon>Fabaceae</taxon>
        <taxon>Papilionoideae</taxon>
        <taxon>50 kb inversion clade</taxon>
        <taxon>dalbergioids sensu lato</taxon>
        <taxon>Dalbergieae</taxon>
        <taxon>Pterocarpus clade</taxon>
        <taxon>Stylosanthes</taxon>
    </lineage>
</organism>
<feature type="compositionally biased region" description="Acidic residues" evidence="1">
    <location>
        <begin position="205"/>
        <end position="240"/>
    </location>
</feature>
<evidence type="ECO:0000256" key="1">
    <source>
        <dbReference type="SAM" id="MobiDB-lite"/>
    </source>
</evidence>
<dbReference type="Proteomes" id="UP001341840">
    <property type="component" value="Unassembled WGS sequence"/>
</dbReference>
<feature type="region of interest" description="Disordered" evidence="1">
    <location>
        <begin position="175"/>
        <end position="262"/>
    </location>
</feature>
<proteinExistence type="predicted"/>
<evidence type="ECO:0000313" key="3">
    <source>
        <dbReference type="Proteomes" id="UP001341840"/>
    </source>
</evidence>
<protein>
    <submittedName>
        <fullName evidence="2">Uncharacterized protein</fullName>
    </submittedName>
</protein>
<reference evidence="2 3" key="1">
    <citation type="journal article" date="2023" name="Plants (Basel)">
        <title>Bridging the Gap: Combining Genomics and Transcriptomics Approaches to Understand Stylosanthes scabra, an Orphan Legume from the Brazilian Caatinga.</title>
        <authorList>
            <person name="Ferreira-Neto J.R.C."/>
            <person name="da Silva M.D."/>
            <person name="Binneck E."/>
            <person name="de Melo N.F."/>
            <person name="da Silva R.H."/>
            <person name="de Melo A.L.T.M."/>
            <person name="Pandolfi V."/>
            <person name="Bustamante F.O."/>
            <person name="Brasileiro-Vidal A.C."/>
            <person name="Benko-Iseppon A.M."/>
        </authorList>
    </citation>
    <scope>NUCLEOTIDE SEQUENCE [LARGE SCALE GENOMIC DNA]</scope>
    <source>
        <tissue evidence="2">Leaves</tissue>
    </source>
</reference>
<evidence type="ECO:0000313" key="2">
    <source>
        <dbReference type="EMBL" id="MED6190348.1"/>
    </source>
</evidence>
<name>A0ABU6X049_9FABA</name>
<feature type="region of interest" description="Disordered" evidence="1">
    <location>
        <begin position="65"/>
        <end position="96"/>
    </location>
</feature>
<sequence>MPTKGNKGGRPQVLLGRPFLKTTEFKLIYYDEIFTFSVGNIIEIFHLKPLPKPPKKRIQQLQLGNAKVRKESPGRKAKIQKNQEGGSAMKKGRGMLPLNPKKEEVPILSIEYDHFRWLAKHLPLWPRERLRFTSYLPRFSLRLAALRACQPINKVGPSVSTPSVPDPIIISSDYEEDLYPKGSSSEEKDPEMDPEGEDQGVNLLDESEEDPEMDPDHDIEDEEMEEEAEQDSNDDEDFVDYVELAPPASPDSSDESFPPIDD</sequence>
<keyword evidence="3" id="KW-1185">Reference proteome</keyword>
<comment type="caution">
    <text evidence="2">The sequence shown here is derived from an EMBL/GenBank/DDBJ whole genome shotgun (WGS) entry which is preliminary data.</text>
</comment>
<feature type="compositionally biased region" description="Acidic residues" evidence="1">
    <location>
        <begin position="188"/>
        <end position="198"/>
    </location>
</feature>
<dbReference type="EMBL" id="JASCZI010184990">
    <property type="protein sequence ID" value="MED6190348.1"/>
    <property type="molecule type" value="Genomic_DNA"/>
</dbReference>